<name>A0A494XTG4_9BACL</name>
<accession>A0A494XTG4</accession>
<dbReference type="OrthoDB" id="1808478at2"/>
<proteinExistence type="predicted"/>
<reference evidence="2 3" key="1">
    <citation type="submission" date="2018-10" db="EMBL/GenBank/DDBJ databases">
        <title>Cohnella sp. M2MS4P-1, whole genome shotgun sequence.</title>
        <authorList>
            <person name="Tuo L."/>
        </authorList>
    </citation>
    <scope>NUCLEOTIDE SEQUENCE [LARGE SCALE GENOMIC DNA]</scope>
    <source>
        <strain evidence="2 3">M2MS4P-1</strain>
    </source>
</reference>
<protein>
    <submittedName>
        <fullName evidence="2">Uncharacterized protein</fullName>
    </submittedName>
</protein>
<dbReference type="RefSeq" id="WP_120977846.1">
    <property type="nucleotide sequence ID" value="NZ_RBZM01000006.1"/>
</dbReference>
<keyword evidence="1" id="KW-0732">Signal</keyword>
<feature type="signal peptide" evidence="1">
    <location>
        <begin position="1"/>
        <end position="27"/>
    </location>
</feature>
<dbReference type="Proteomes" id="UP000282076">
    <property type="component" value="Unassembled WGS sequence"/>
</dbReference>
<organism evidence="2 3">
    <name type="scientific">Cohnella endophytica</name>
    <dbReference type="NCBI Taxonomy" id="2419778"/>
    <lineage>
        <taxon>Bacteria</taxon>
        <taxon>Bacillati</taxon>
        <taxon>Bacillota</taxon>
        <taxon>Bacilli</taxon>
        <taxon>Bacillales</taxon>
        <taxon>Paenibacillaceae</taxon>
        <taxon>Cohnella</taxon>
    </lineage>
</organism>
<dbReference type="EMBL" id="RBZM01000006">
    <property type="protein sequence ID" value="RKP53102.1"/>
    <property type="molecule type" value="Genomic_DNA"/>
</dbReference>
<dbReference type="AlphaFoldDB" id="A0A494XTG4"/>
<evidence type="ECO:0000313" key="2">
    <source>
        <dbReference type="EMBL" id="RKP53102.1"/>
    </source>
</evidence>
<evidence type="ECO:0000313" key="3">
    <source>
        <dbReference type="Proteomes" id="UP000282076"/>
    </source>
</evidence>
<evidence type="ECO:0000256" key="1">
    <source>
        <dbReference type="SAM" id="SignalP"/>
    </source>
</evidence>
<keyword evidence="3" id="KW-1185">Reference proteome</keyword>
<sequence length="171" mass="17952">MGRSYLGIRKLCLMAVLLAVSSTFGLAGGVARASDDQPAGLYSIASGQFALTAAPPLVTNSVFNPGHLYLDNGNAVATASAGSINVVASTSALQTVDTIGVTFYLQKWNGSVWETISSGTMKSATQQSSFSSNQSYSVAAGSYYRSRTVHWIIKNGTYEEGERFSNSVLAS</sequence>
<feature type="chain" id="PRO_5038874745" evidence="1">
    <location>
        <begin position="28"/>
        <end position="171"/>
    </location>
</feature>
<comment type="caution">
    <text evidence="2">The sequence shown here is derived from an EMBL/GenBank/DDBJ whole genome shotgun (WGS) entry which is preliminary data.</text>
</comment>
<gene>
    <name evidence="2" type="ORF">D7Z26_15330</name>
</gene>